<evidence type="ECO:0000313" key="1">
    <source>
        <dbReference type="EMBL" id="VED98250.1"/>
    </source>
</evidence>
<reference evidence="1 2" key="1">
    <citation type="submission" date="2018-12" db="EMBL/GenBank/DDBJ databases">
        <authorList>
            <consortium name="Pathogen Informatics"/>
        </authorList>
    </citation>
    <scope>NUCLEOTIDE SEQUENCE [LARGE SCALE GENOMIC DNA]</scope>
    <source>
        <strain evidence="1 2">NCTC10713</strain>
    </source>
</reference>
<proteinExistence type="predicted"/>
<gene>
    <name evidence="1" type="ORF">NCTC10713_01205</name>
</gene>
<dbReference type="Proteomes" id="UP000278419">
    <property type="component" value="Chromosome"/>
</dbReference>
<name>A0A3S4QME2_STRAP</name>
<organism evidence="1 2">
    <name type="scientific">Streptococcus anginosus</name>
    <dbReference type="NCBI Taxonomy" id="1328"/>
    <lineage>
        <taxon>Bacteria</taxon>
        <taxon>Bacillati</taxon>
        <taxon>Bacillota</taxon>
        <taxon>Bacilli</taxon>
        <taxon>Lactobacillales</taxon>
        <taxon>Streptococcaceae</taxon>
        <taxon>Streptococcus</taxon>
        <taxon>Streptococcus anginosus group</taxon>
    </lineage>
</organism>
<dbReference type="AlphaFoldDB" id="A0A3S4QME2"/>
<sequence>MLIEMLGIKSDFEDTKDEDFSFEKDGLHYLFEFKGLTKDVKKSNIFQLVAHVNKYAEKNEISDDIIRRTIIVNRFKDTDPKDRALINPNIVEAAKNQMNKVLIIDTLQFLKLFEKYKTEKIAADDILSIFDQTGVFELS</sequence>
<dbReference type="EMBL" id="LR134283">
    <property type="protein sequence ID" value="VED98250.1"/>
    <property type="molecule type" value="Genomic_DNA"/>
</dbReference>
<protein>
    <submittedName>
        <fullName evidence="1">Uncharacterized protein</fullName>
    </submittedName>
</protein>
<accession>A0A3S4QME2</accession>
<evidence type="ECO:0000313" key="2">
    <source>
        <dbReference type="Proteomes" id="UP000278419"/>
    </source>
</evidence>
<dbReference type="RefSeq" id="WP_004225002.1">
    <property type="nucleotide sequence ID" value="NZ_JWDR01000006.1"/>
</dbReference>